<dbReference type="AlphaFoldDB" id="A0A4Y2VS60"/>
<keyword evidence="2" id="KW-1185">Reference proteome</keyword>
<name>A0A4Y2VS60_ARAVE</name>
<organism evidence="1 2">
    <name type="scientific">Araneus ventricosus</name>
    <name type="common">Orbweaver spider</name>
    <name type="synonym">Epeira ventricosa</name>
    <dbReference type="NCBI Taxonomy" id="182803"/>
    <lineage>
        <taxon>Eukaryota</taxon>
        <taxon>Metazoa</taxon>
        <taxon>Ecdysozoa</taxon>
        <taxon>Arthropoda</taxon>
        <taxon>Chelicerata</taxon>
        <taxon>Arachnida</taxon>
        <taxon>Araneae</taxon>
        <taxon>Araneomorphae</taxon>
        <taxon>Entelegynae</taxon>
        <taxon>Araneoidea</taxon>
        <taxon>Araneidae</taxon>
        <taxon>Araneus</taxon>
    </lineage>
</organism>
<evidence type="ECO:0000313" key="1">
    <source>
        <dbReference type="EMBL" id="GBO26680.1"/>
    </source>
</evidence>
<comment type="caution">
    <text evidence="1">The sequence shown here is derived from an EMBL/GenBank/DDBJ whole genome shotgun (WGS) entry which is preliminary data.</text>
</comment>
<reference evidence="1 2" key="1">
    <citation type="journal article" date="2019" name="Sci. Rep.">
        <title>Orb-weaving spider Araneus ventricosus genome elucidates the spidroin gene catalogue.</title>
        <authorList>
            <person name="Kono N."/>
            <person name="Nakamura H."/>
            <person name="Ohtoshi R."/>
            <person name="Moran D.A.P."/>
            <person name="Shinohara A."/>
            <person name="Yoshida Y."/>
            <person name="Fujiwara M."/>
            <person name="Mori M."/>
            <person name="Tomita M."/>
            <person name="Arakawa K."/>
        </authorList>
    </citation>
    <scope>NUCLEOTIDE SEQUENCE [LARGE SCALE GENOMIC DNA]</scope>
</reference>
<dbReference type="Proteomes" id="UP000499080">
    <property type="component" value="Unassembled WGS sequence"/>
</dbReference>
<accession>A0A4Y2VS60</accession>
<proteinExistence type="predicted"/>
<dbReference type="EMBL" id="BGPR01049669">
    <property type="protein sequence ID" value="GBO26680.1"/>
    <property type="molecule type" value="Genomic_DNA"/>
</dbReference>
<evidence type="ECO:0000313" key="2">
    <source>
        <dbReference type="Proteomes" id="UP000499080"/>
    </source>
</evidence>
<sequence>MFMLTNLASLITPFSRDVISRGGLVLRFLDQRIAGSKLVQPKIYYVCGFGLTLKMPSKLKPPHDSVAWRLGVTIQASSDHGLK</sequence>
<protein>
    <submittedName>
        <fullName evidence="1">Uncharacterized protein</fullName>
    </submittedName>
</protein>
<gene>
    <name evidence="1" type="ORF">AVEN_126937_1</name>
</gene>